<gene>
    <name evidence="2" type="ORF">NDU88_002578</name>
</gene>
<feature type="compositionally biased region" description="Low complexity" evidence="1">
    <location>
        <begin position="85"/>
        <end position="99"/>
    </location>
</feature>
<dbReference type="AlphaFoldDB" id="A0AAV7MBE5"/>
<evidence type="ECO:0000313" key="2">
    <source>
        <dbReference type="EMBL" id="KAJ1097460.1"/>
    </source>
</evidence>
<feature type="region of interest" description="Disordered" evidence="1">
    <location>
        <begin position="35"/>
        <end position="99"/>
    </location>
</feature>
<evidence type="ECO:0000313" key="3">
    <source>
        <dbReference type="Proteomes" id="UP001066276"/>
    </source>
</evidence>
<sequence length="179" mass="19667">MVAKPQKARMLRQEIEWCGKNIDWSMDGEDKFCPLPKDSEAISSGCNKSEDEESLSSATEKSLSSGIGPTVKQQQCQHGHKKVRSGSTTGTGTSGQGAATLKWDYSGIRLSSQENDPETFPFPNDVGGENSMDDPAGHTGSIDKPMLQQIYGTIKELQTETRTEILRIWMAIKQLQVMV</sequence>
<evidence type="ECO:0000256" key="1">
    <source>
        <dbReference type="SAM" id="MobiDB-lite"/>
    </source>
</evidence>
<organism evidence="2 3">
    <name type="scientific">Pleurodeles waltl</name>
    <name type="common">Iberian ribbed newt</name>
    <dbReference type="NCBI Taxonomy" id="8319"/>
    <lineage>
        <taxon>Eukaryota</taxon>
        <taxon>Metazoa</taxon>
        <taxon>Chordata</taxon>
        <taxon>Craniata</taxon>
        <taxon>Vertebrata</taxon>
        <taxon>Euteleostomi</taxon>
        <taxon>Amphibia</taxon>
        <taxon>Batrachia</taxon>
        <taxon>Caudata</taxon>
        <taxon>Salamandroidea</taxon>
        <taxon>Salamandridae</taxon>
        <taxon>Pleurodelinae</taxon>
        <taxon>Pleurodeles</taxon>
    </lineage>
</organism>
<dbReference type="Proteomes" id="UP001066276">
    <property type="component" value="Chromosome 10"/>
</dbReference>
<keyword evidence="3" id="KW-1185">Reference proteome</keyword>
<reference evidence="2" key="1">
    <citation type="journal article" date="2022" name="bioRxiv">
        <title>Sequencing and chromosome-scale assembly of the giantPleurodeles waltlgenome.</title>
        <authorList>
            <person name="Brown T."/>
            <person name="Elewa A."/>
            <person name="Iarovenko S."/>
            <person name="Subramanian E."/>
            <person name="Araus A.J."/>
            <person name="Petzold A."/>
            <person name="Susuki M."/>
            <person name="Suzuki K.-i.T."/>
            <person name="Hayashi T."/>
            <person name="Toyoda A."/>
            <person name="Oliveira C."/>
            <person name="Osipova E."/>
            <person name="Leigh N.D."/>
            <person name="Simon A."/>
            <person name="Yun M.H."/>
        </authorList>
    </citation>
    <scope>NUCLEOTIDE SEQUENCE</scope>
    <source>
        <strain evidence="2">20211129_DDA</strain>
        <tissue evidence="2">Liver</tissue>
    </source>
</reference>
<accession>A0AAV7MBE5</accession>
<dbReference type="EMBL" id="JANPWB010000014">
    <property type="protein sequence ID" value="KAJ1097460.1"/>
    <property type="molecule type" value="Genomic_DNA"/>
</dbReference>
<feature type="region of interest" description="Disordered" evidence="1">
    <location>
        <begin position="112"/>
        <end position="143"/>
    </location>
</feature>
<name>A0AAV7MBE5_PLEWA</name>
<feature type="compositionally biased region" description="Low complexity" evidence="1">
    <location>
        <begin position="55"/>
        <end position="65"/>
    </location>
</feature>
<protein>
    <submittedName>
        <fullName evidence="2">Uncharacterized protein</fullName>
    </submittedName>
</protein>
<comment type="caution">
    <text evidence="2">The sequence shown here is derived from an EMBL/GenBank/DDBJ whole genome shotgun (WGS) entry which is preliminary data.</text>
</comment>
<proteinExistence type="predicted"/>